<organism evidence="3 4">
    <name type="scientific">Methylocaldum marinum</name>
    <dbReference type="NCBI Taxonomy" id="1432792"/>
    <lineage>
        <taxon>Bacteria</taxon>
        <taxon>Pseudomonadati</taxon>
        <taxon>Pseudomonadota</taxon>
        <taxon>Gammaproteobacteria</taxon>
        <taxon>Methylococcales</taxon>
        <taxon>Methylococcaceae</taxon>
        <taxon>Methylocaldum</taxon>
    </lineage>
</organism>
<dbReference type="InterPro" id="IPR029068">
    <property type="entry name" value="Glyas_Bleomycin-R_OHBP_Dase"/>
</dbReference>
<dbReference type="SUPFAM" id="SSF54593">
    <property type="entry name" value="Glyoxalase/Bleomycin resistance protein/Dihydroxybiphenyl dioxygenase"/>
    <property type="match status" value="1"/>
</dbReference>
<gene>
    <name evidence="3" type="ORF">sS8_2508</name>
</gene>
<accession>A0A250KS20</accession>
<dbReference type="Proteomes" id="UP000266313">
    <property type="component" value="Chromosome"/>
</dbReference>
<evidence type="ECO:0000313" key="3">
    <source>
        <dbReference type="EMBL" id="BBA34460.1"/>
    </source>
</evidence>
<name>A0A250KS20_9GAMM</name>
<dbReference type="GO" id="GO:0051213">
    <property type="term" value="F:dioxygenase activity"/>
    <property type="evidence" value="ECO:0007669"/>
    <property type="project" value="UniProtKB-KW"/>
</dbReference>
<keyword evidence="4" id="KW-1185">Reference proteome</keyword>
<reference evidence="3 4" key="1">
    <citation type="submission" date="2016-12" db="EMBL/GenBank/DDBJ databases">
        <title>Genome sequencing of Methylocaldum marinum.</title>
        <authorList>
            <person name="Takeuchi M."/>
            <person name="Kamagata Y."/>
            <person name="Hiraoka S."/>
            <person name="Oshima K."/>
            <person name="Hattori M."/>
            <person name="Iwasaki W."/>
        </authorList>
    </citation>
    <scope>NUCLEOTIDE SEQUENCE [LARGE SCALE GENOMIC DNA]</scope>
    <source>
        <strain evidence="3 4">S8</strain>
    </source>
</reference>
<dbReference type="EMBL" id="AP017928">
    <property type="protein sequence ID" value="BBA34460.1"/>
    <property type="molecule type" value="Genomic_DNA"/>
</dbReference>
<protein>
    <submittedName>
        <fullName evidence="3">Glyoxalase/bleomycin resistance protein/dioxygenase</fullName>
    </submittedName>
</protein>
<dbReference type="PANTHER" id="PTHR43279">
    <property type="entry name" value="CATECHOL-2,3-DIOXYGENASE"/>
    <property type="match status" value="1"/>
</dbReference>
<feature type="compositionally biased region" description="Basic and acidic residues" evidence="1">
    <location>
        <begin position="150"/>
        <end position="161"/>
    </location>
</feature>
<evidence type="ECO:0000313" key="4">
    <source>
        <dbReference type="Proteomes" id="UP000266313"/>
    </source>
</evidence>
<feature type="region of interest" description="Disordered" evidence="1">
    <location>
        <begin position="132"/>
        <end position="161"/>
    </location>
</feature>
<dbReference type="AlphaFoldDB" id="A0A250KS20"/>
<dbReference type="Gene3D" id="3.10.180.10">
    <property type="entry name" value="2,3-Dihydroxybiphenyl 1,2-Dioxygenase, domain 1"/>
    <property type="match status" value="1"/>
</dbReference>
<dbReference type="PANTHER" id="PTHR43279:SF1">
    <property type="entry name" value="CATECHOL-2,3-DIOXYGENASE"/>
    <property type="match status" value="1"/>
</dbReference>
<dbReference type="Pfam" id="PF00903">
    <property type="entry name" value="Glyoxalase"/>
    <property type="match status" value="1"/>
</dbReference>
<sequence length="161" mass="17941">MLIHGINHIVLKVRDLEASDRFYREILNLRLVGQRPGMRFYSAGAHHHDLALMQVGTGAAVPASRETGLAHFCLNVVDEAALVELYRKCLDAGIAVSDGVDHRVMRAFYILDPDGHVVELGVDMPVEHWGSDPNPYSVDKPYPLDVASQTEKKKNAQRRSD</sequence>
<dbReference type="KEGG" id="mmai:sS8_2508"/>
<keyword evidence="3" id="KW-0560">Oxidoreductase</keyword>
<feature type="domain" description="VOC" evidence="2">
    <location>
        <begin position="5"/>
        <end position="123"/>
    </location>
</feature>
<dbReference type="InterPro" id="IPR004360">
    <property type="entry name" value="Glyas_Fos-R_dOase_dom"/>
</dbReference>
<dbReference type="PROSITE" id="PS51819">
    <property type="entry name" value="VOC"/>
    <property type="match status" value="1"/>
</dbReference>
<evidence type="ECO:0000256" key="1">
    <source>
        <dbReference type="SAM" id="MobiDB-lite"/>
    </source>
</evidence>
<dbReference type="RefSeq" id="WP_119629858.1">
    <property type="nucleotide sequence ID" value="NZ_AP017928.1"/>
</dbReference>
<dbReference type="OrthoDB" id="9804944at2"/>
<keyword evidence="3" id="KW-0223">Dioxygenase</keyword>
<proteinExistence type="predicted"/>
<evidence type="ECO:0000259" key="2">
    <source>
        <dbReference type="PROSITE" id="PS51819"/>
    </source>
</evidence>
<dbReference type="InterPro" id="IPR037523">
    <property type="entry name" value="VOC_core"/>
</dbReference>